<evidence type="ECO:0000256" key="1">
    <source>
        <dbReference type="ARBA" id="ARBA00004377"/>
    </source>
</evidence>
<keyword evidence="5" id="KW-0997">Cell inner membrane</keyword>
<feature type="domain" description="General secretion pathway GspH" evidence="12">
    <location>
        <begin position="54"/>
        <end position="173"/>
    </location>
</feature>
<protein>
    <recommendedName>
        <fullName evidence="2">Type II secretion system protein H</fullName>
    </recommendedName>
    <alternativeName>
        <fullName evidence="10">General secretion pathway protein H</fullName>
    </alternativeName>
</protein>
<evidence type="ECO:0000256" key="6">
    <source>
        <dbReference type="ARBA" id="ARBA00022692"/>
    </source>
</evidence>
<organism evidence="13 14">
    <name type="scientific">Variovorax ginsengisoli</name>
    <dbReference type="NCBI Taxonomy" id="363844"/>
    <lineage>
        <taxon>Bacteria</taxon>
        <taxon>Pseudomonadati</taxon>
        <taxon>Pseudomonadota</taxon>
        <taxon>Betaproteobacteria</taxon>
        <taxon>Burkholderiales</taxon>
        <taxon>Comamonadaceae</taxon>
        <taxon>Variovorax</taxon>
    </lineage>
</organism>
<gene>
    <name evidence="13" type="ORF">Q2T77_15990</name>
</gene>
<proteinExistence type="inferred from homology"/>
<reference evidence="13" key="1">
    <citation type="submission" date="2023-06" db="EMBL/GenBank/DDBJ databases">
        <authorList>
            <person name="Jiang Y."/>
            <person name="Liu Q."/>
        </authorList>
    </citation>
    <scope>NUCLEOTIDE SEQUENCE</scope>
    <source>
        <strain evidence="13">CGMCC 1.12090</strain>
    </source>
</reference>
<evidence type="ECO:0000256" key="5">
    <source>
        <dbReference type="ARBA" id="ARBA00022519"/>
    </source>
</evidence>
<dbReference type="SUPFAM" id="SSF54523">
    <property type="entry name" value="Pili subunits"/>
    <property type="match status" value="1"/>
</dbReference>
<dbReference type="RefSeq" id="WP_301810764.1">
    <property type="nucleotide sequence ID" value="NZ_JAUJZH010000010.1"/>
</dbReference>
<evidence type="ECO:0000256" key="11">
    <source>
        <dbReference type="SAM" id="Phobius"/>
    </source>
</evidence>
<evidence type="ECO:0000256" key="2">
    <source>
        <dbReference type="ARBA" id="ARBA00021549"/>
    </source>
</evidence>
<dbReference type="Proteomes" id="UP001169027">
    <property type="component" value="Unassembled WGS sequence"/>
</dbReference>
<dbReference type="PROSITE" id="PS00409">
    <property type="entry name" value="PROKAR_NTER_METHYL"/>
    <property type="match status" value="1"/>
</dbReference>
<evidence type="ECO:0000256" key="9">
    <source>
        <dbReference type="ARBA" id="ARBA00025772"/>
    </source>
</evidence>
<dbReference type="Pfam" id="PF12019">
    <property type="entry name" value="GspH"/>
    <property type="match status" value="1"/>
</dbReference>
<keyword evidence="7 11" id="KW-1133">Transmembrane helix</keyword>
<keyword evidence="4" id="KW-0488">Methylation</keyword>
<comment type="subcellular location">
    <subcellularLocation>
        <location evidence="1">Cell inner membrane</location>
        <topology evidence="1">Single-pass membrane protein</topology>
    </subcellularLocation>
</comment>
<dbReference type="InterPro" id="IPR045584">
    <property type="entry name" value="Pilin-like"/>
</dbReference>
<evidence type="ECO:0000256" key="7">
    <source>
        <dbReference type="ARBA" id="ARBA00022989"/>
    </source>
</evidence>
<sequence length="189" mass="20271">MPTLPLHLSRSLGRSTGLSTIELVAALAIAAILAALAMPSFGGVIERYRLRRAGEDMTATIYLARAEALRRGGHVTLRKASPPGCVVREVADWSCGWQILVEVPEDGTRRAGGEILQAWPAPEHVKVMFRTAQATSQLSLNRWGRFGNTLGFSVALSPAGNDDKTAAMVLCMSVGGRLQAFQQADKCPD</sequence>
<evidence type="ECO:0000259" key="12">
    <source>
        <dbReference type="Pfam" id="PF12019"/>
    </source>
</evidence>
<evidence type="ECO:0000256" key="3">
    <source>
        <dbReference type="ARBA" id="ARBA00022475"/>
    </source>
</evidence>
<keyword evidence="8 11" id="KW-0472">Membrane</keyword>
<keyword evidence="6 11" id="KW-0812">Transmembrane</keyword>
<dbReference type="InterPro" id="IPR012902">
    <property type="entry name" value="N_methyl_site"/>
</dbReference>
<comment type="caution">
    <text evidence="13">The sequence shown here is derived from an EMBL/GenBank/DDBJ whole genome shotgun (WGS) entry which is preliminary data.</text>
</comment>
<evidence type="ECO:0000256" key="4">
    <source>
        <dbReference type="ARBA" id="ARBA00022481"/>
    </source>
</evidence>
<comment type="similarity">
    <text evidence="9">Belongs to the GSP H family.</text>
</comment>
<keyword evidence="3" id="KW-1003">Cell membrane</keyword>
<evidence type="ECO:0000256" key="8">
    <source>
        <dbReference type="ARBA" id="ARBA00023136"/>
    </source>
</evidence>
<evidence type="ECO:0000313" key="13">
    <source>
        <dbReference type="EMBL" id="MDO1533794.1"/>
    </source>
</evidence>
<dbReference type="Gene3D" id="3.55.40.10">
    <property type="entry name" value="minor pseudopilin epsh domain"/>
    <property type="match status" value="1"/>
</dbReference>
<accession>A0ABT8S691</accession>
<dbReference type="EMBL" id="JAUKVY010000010">
    <property type="protein sequence ID" value="MDO1533794.1"/>
    <property type="molecule type" value="Genomic_DNA"/>
</dbReference>
<keyword evidence="14" id="KW-1185">Reference proteome</keyword>
<feature type="transmembrane region" description="Helical" evidence="11">
    <location>
        <begin position="20"/>
        <end position="42"/>
    </location>
</feature>
<evidence type="ECO:0000256" key="10">
    <source>
        <dbReference type="ARBA" id="ARBA00030775"/>
    </source>
</evidence>
<name>A0ABT8S691_9BURK</name>
<evidence type="ECO:0000313" key="14">
    <source>
        <dbReference type="Proteomes" id="UP001169027"/>
    </source>
</evidence>
<dbReference type="InterPro" id="IPR022346">
    <property type="entry name" value="T2SS_GspH"/>
</dbReference>